<sequence>MCNGASTRTSQGGSIAVLRATGHQRRSDKDAITLLFHNALALPGTSVELQGWVSSSSSSSSATETARHRHWVVIHRDGDLSSPTQTPTPPLHSFPLHHPGSETPFQVLAEKLHLCVGASGVIGRRVSVVAGLERGPLTTVAEGVMGWN</sequence>
<dbReference type="EMBL" id="KZ107863">
    <property type="protein sequence ID" value="OSS43614.1"/>
    <property type="molecule type" value="Genomic_DNA"/>
</dbReference>
<dbReference type="InParanoid" id="A0A1Y2LI21"/>
<dbReference type="Proteomes" id="UP000193240">
    <property type="component" value="Unassembled WGS sequence"/>
</dbReference>
<keyword evidence="3" id="KW-1185">Reference proteome</keyword>
<reference evidence="2 3" key="1">
    <citation type="journal article" date="2017" name="Genome Announc.">
        <title>Genome sequence of the saprophytic ascomycete Epicoccum nigrum ICMP 19927 strain isolated from New Zealand.</title>
        <authorList>
            <person name="Fokin M."/>
            <person name="Fleetwood D."/>
            <person name="Weir B.S."/>
            <person name="Villas-Boas S.G."/>
        </authorList>
    </citation>
    <scope>NUCLEOTIDE SEQUENCE [LARGE SCALE GENOMIC DNA]</scope>
    <source>
        <strain evidence="2 3">ICMP 19927</strain>
    </source>
</reference>
<dbReference type="STRING" id="105696.A0A1Y2LI21"/>
<feature type="region of interest" description="Disordered" evidence="1">
    <location>
        <begin position="78"/>
        <end position="97"/>
    </location>
</feature>
<evidence type="ECO:0000313" key="3">
    <source>
        <dbReference type="Proteomes" id="UP000193240"/>
    </source>
</evidence>
<name>A0A1Y2LI21_EPING</name>
<protein>
    <submittedName>
        <fullName evidence="2">Uncharacterized protein</fullName>
    </submittedName>
</protein>
<evidence type="ECO:0000313" key="2">
    <source>
        <dbReference type="EMBL" id="OSS43614.1"/>
    </source>
</evidence>
<evidence type="ECO:0000256" key="1">
    <source>
        <dbReference type="SAM" id="MobiDB-lite"/>
    </source>
</evidence>
<dbReference type="OMA" id="HAAWVVI"/>
<accession>A0A1Y2LI21</accession>
<gene>
    <name evidence="2" type="ORF">B5807_11736</name>
</gene>
<organism evidence="2 3">
    <name type="scientific">Epicoccum nigrum</name>
    <name type="common">Soil fungus</name>
    <name type="synonym">Epicoccum purpurascens</name>
    <dbReference type="NCBI Taxonomy" id="105696"/>
    <lineage>
        <taxon>Eukaryota</taxon>
        <taxon>Fungi</taxon>
        <taxon>Dikarya</taxon>
        <taxon>Ascomycota</taxon>
        <taxon>Pezizomycotina</taxon>
        <taxon>Dothideomycetes</taxon>
        <taxon>Pleosporomycetidae</taxon>
        <taxon>Pleosporales</taxon>
        <taxon>Pleosporineae</taxon>
        <taxon>Didymellaceae</taxon>
        <taxon>Epicoccum</taxon>
    </lineage>
</organism>
<dbReference type="AlphaFoldDB" id="A0A1Y2LI21"/>
<proteinExistence type="predicted"/>